<protein>
    <submittedName>
        <fullName evidence="1">Uncharacterized protein</fullName>
    </submittedName>
</protein>
<dbReference type="InterPro" id="IPR032675">
    <property type="entry name" value="LRR_dom_sf"/>
</dbReference>
<name>A0A397UMW1_9GLOM</name>
<reference evidence="1 2" key="1">
    <citation type="submission" date="2018-06" db="EMBL/GenBank/DDBJ databases">
        <title>Comparative genomics reveals the genomic features of Rhizophagus irregularis, R. cerebriforme, R. diaphanum and Gigaspora rosea, and their symbiotic lifestyle signature.</title>
        <authorList>
            <person name="Morin E."/>
            <person name="San Clemente H."/>
            <person name="Chen E.C.H."/>
            <person name="De La Providencia I."/>
            <person name="Hainaut M."/>
            <person name="Kuo A."/>
            <person name="Kohler A."/>
            <person name="Murat C."/>
            <person name="Tang N."/>
            <person name="Roy S."/>
            <person name="Loubradou J."/>
            <person name="Henrissat B."/>
            <person name="Grigoriev I.V."/>
            <person name="Corradi N."/>
            <person name="Roux C."/>
            <person name="Martin F.M."/>
        </authorList>
    </citation>
    <scope>NUCLEOTIDE SEQUENCE [LARGE SCALE GENOMIC DNA]</scope>
    <source>
        <strain evidence="1 2">DAOM 194757</strain>
    </source>
</reference>
<organism evidence="1 2">
    <name type="scientific">Gigaspora rosea</name>
    <dbReference type="NCBI Taxonomy" id="44941"/>
    <lineage>
        <taxon>Eukaryota</taxon>
        <taxon>Fungi</taxon>
        <taxon>Fungi incertae sedis</taxon>
        <taxon>Mucoromycota</taxon>
        <taxon>Glomeromycotina</taxon>
        <taxon>Glomeromycetes</taxon>
        <taxon>Diversisporales</taxon>
        <taxon>Gigasporaceae</taxon>
        <taxon>Gigaspora</taxon>
    </lineage>
</organism>
<accession>A0A397UMW1</accession>
<keyword evidence="2" id="KW-1185">Reference proteome</keyword>
<gene>
    <name evidence="1" type="ORF">C2G38_2205070</name>
</gene>
<dbReference type="OrthoDB" id="120976at2759"/>
<comment type="caution">
    <text evidence="1">The sequence shown here is derived from an EMBL/GenBank/DDBJ whole genome shotgun (WGS) entry which is preliminary data.</text>
</comment>
<dbReference type="Gene3D" id="3.80.10.10">
    <property type="entry name" value="Ribonuclease Inhibitor"/>
    <property type="match status" value="1"/>
</dbReference>
<dbReference type="AlphaFoldDB" id="A0A397UMW1"/>
<dbReference type="EMBL" id="QKWP01001205">
    <property type="protein sequence ID" value="RIB10841.1"/>
    <property type="molecule type" value="Genomic_DNA"/>
</dbReference>
<proteinExistence type="predicted"/>
<sequence>MSMIIISCRKALGDALYKNTSVTNFDLSYNELDELAEKAICKNTTLTNLNLESNNLGESARKA</sequence>
<evidence type="ECO:0000313" key="2">
    <source>
        <dbReference type="Proteomes" id="UP000266673"/>
    </source>
</evidence>
<dbReference type="SUPFAM" id="SSF52047">
    <property type="entry name" value="RNI-like"/>
    <property type="match status" value="1"/>
</dbReference>
<evidence type="ECO:0000313" key="1">
    <source>
        <dbReference type="EMBL" id="RIB10841.1"/>
    </source>
</evidence>
<dbReference type="Proteomes" id="UP000266673">
    <property type="component" value="Unassembled WGS sequence"/>
</dbReference>